<evidence type="ECO:0008006" key="4">
    <source>
        <dbReference type="Google" id="ProtNLM"/>
    </source>
</evidence>
<dbReference type="Proteomes" id="UP000033658">
    <property type="component" value="Unassembled WGS sequence"/>
</dbReference>
<dbReference type="RefSeq" id="WP_045503260.1">
    <property type="nucleotide sequence ID" value="NZ_JYGL01000001.1"/>
</dbReference>
<sequence>MKKVKKVKRKIPLTIKVLVCFAIGLYILLRYYVAPGLFDSKNQYIKVYNYQTSSIKARQSTIKEINLEFIYEKEAEVPEGLTWSEMTLTNADRYYKSRVILNAKLDDETSVWIPLKKFSETGPAFSDKFYIDDELFLDMTQRFPGLNKAYMSGYRLVFLSGMLYTGDTLYQIPKASDVTRFDLKNPRTGKLQTYYEYGNPPGKTIFPIYLKVERRANQDGLQEFYDDYNTSSLGYWDKSSDIPRKMLSHDFTFLYGKWYYSDALTNLPVSVKLTGSKFKISVTRTQLLDYGYGKVKVRKATKLYSEENKDEYIKEVLGDLDTFVKSNDDALTKRYKNKK</sequence>
<dbReference type="EMBL" id="JYGL01000001">
    <property type="protein sequence ID" value="KJQ58780.1"/>
    <property type="molecule type" value="Genomic_DNA"/>
</dbReference>
<name>A0AAW3H6C2_STRGN</name>
<keyword evidence="1" id="KW-1133">Transmembrane helix</keyword>
<reference evidence="2 3" key="1">
    <citation type="submission" date="2015-02" db="EMBL/GenBank/DDBJ databases">
        <title>Evolution of amylase-binding proteins of oral streptococcal species.</title>
        <authorList>
            <person name="Haase E.M."/>
        </authorList>
    </citation>
    <scope>NUCLEOTIDE SEQUENCE [LARGE SCALE GENOMIC DNA]</scope>
    <source>
        <strain evidence="2 3">G9B</strain>
    </source>
</reference>
<evidence type="ECO:0000313" key="2">
    <source>
        <dbReference type="EMBL" id="KJQ58780.1"/>
    </source>
</evidence>
<dbReference type="AlphaFoldDB" id="A0AAW3H6C2"/>
<protein>
    <recommendedName>
        <fullName evidence="4">Lipoprotein</fullName>
    </recommendedName>
</protein>
<feature type="transmembrane region" description="Helical" evidence="1">
    <location>
        <begin position="12"/>
        <end position="33"/>
    </location>
</feature>
<gene>
    <name evidence="2" type="ORF">TZ86_00623</name>
</gene>
<comment type="caution">
    <text evidence="2">The sequence shown here is derived from an EMBL/GenBank/DDBJ whole genome shotgun (WGS) entry which is preliminary data.</text>
</comment>
<proteinExistence type="predicted"/>
<keyword evidence="1" id="KW-0812">Transmembrane</keyword>
<evidence type="ECO:0000313" key="3">
    <source>
        <dbReference type="Proteomes" id="UP000033658"/>
    </source>
</evidence>
<evidence type="ECO:0000256" key="1">
    <source>
        <dbReference type="SAM" id="Phobius"/>
    </source>
</evidence>
<keyword evidence="1" id="KW-0472">Membrane</keyword>
<organism evidence="2 3">
    <name type="scientific">Streptococcus gordonii</name>
    <dbReference type="NCBI Taxonomy" id="1302"/>
    <lineage>
        <taxon>Bacteria</taxon>
        <taxon>Bacillati</taxon>
        <taxon>Bacillota</taxon>
        <taxon>Bacilli</taxon>
        <taxon>Lactobacillales</taxon>
        <taxon>Streptococcaceae</taxon>
        <taxon>Streptococcus</taxon>
    </lineage>
</organism>
<accession>A0AAW3H6C2</accession>